<dbReference type="EMBL" id="FLQZ01000070">
    <property type="protein sequence ID" value="SBT14412.1"/>
    <property type="molecule type" value="Genomic_DNA"/>
</dbReference>
<comment type="similarity">
    <text evidence="2 9">Belongs to the glycosyl hydrolase 10 (cellulase F) family.</text>
</comment>
<dbReference type="InterPro" id="IPR001000">
    <property type="entry name" value="GH10_dom"/>
</dbReference>
<dbReference type="PROSITE" id="PS51760">
    <property type="entry name" value="GH10_2"/>
    <property type="match status" value="1"/>
</dbReference>
<feature type="chain" id="PRO_5008676678" description="Beta-xylanase" evidence="10">
    <location>
        <begin position="21"/>
        <end position="761"/>
    </location>
</feature>
<keyword evidence="4 10" id="KW-0732">Signal</keyword>
<dbReference type="SMART" id="SM00633">
    <property type="entry name" value="Glyco_10"/>
    <property type="match status" value="1"/>
</dbReference>
<evidence type="ECO:0000256" key="9">
    <source>
        <dbReference type="RuleBase" id="RU361174"/>
    </source>
</evidence>
<reference evidence="13" key="1">
    <citation type="submission" date="2016-06" db="EMBL/GenBank/DDBJ databases">
        <authorList>
            <person name="Rodrigo-Torres L."/>
            <person name="Arahal D.R."/>
        </authorList>
    </citation>
    <scope>NUCLEOTIDE SEQUENCE [LARGE SCALE GENOMIC DNA]</scope>
    <source>
        <strain evidence="13">CECT 7224</strain>
    </source>
</reference>
<dbReference type="Pfam" id="PF00331">
    <property type="entry name" value="Glyco_hydro_10"/>
    <property type="match status" value="1"/>
</dbReference>
<dbReference type="PANTHER" id="PTHR31490">
    <property type="entry name" value="GLYCOSYL HYDROLASE"/>
    <property type="match status" value="1"/>
</dbReference>
<keyword evidence="8 9" id="KW-0624">Polysaccharide degradation</keyword>
<evidence type="ECO:0000256" key="1">
    <source>
        <dbReference type="ARBA" id="ARBA00000681"/>
    </source>
</evidence>
<evidence type="ECO:0000256" key="3">
    <source>
        <dbReference type="ARBA" id="ARBA00022651"/>
    </source>
</evidence>
<dbReference type="InterPro" id="IPR017853">
    <property type="entry name" value="GH"/>
</dbReference>
<evidence type="ECO:0000256" key="10">
    <source>
        <dbReference type="SAM" id="SignalP"/>
    </source>
</evidence>
<keyword evidence="3 12" id="KW-0858">Xylan degradation</keyword>
<dbReference type="PANTHER" id="PTHR31490:SF88">
    <property type="entry name" value="BETA-XYLANASE"/>
    <property type="match status" value="1"/>
</dbReference>
<evidence type="ECO:0000256" key="4">
    <source>
        <dbReference type="ARBA" id="ARBA00022729"/>
    </source>
</evidence>
<gene>
    <name evidence="12" type="primary">xynZ</name>
    <name evidence="12" type="ORF">VCE7224_03174</name>
</gene>
<dbReference type="GO" id="GO:0045493">
    <property type="term" value="P:xylan catabolic process"/>
    <property type="evidence" value="ECO:0007669"/>
    <property type="project" value="UniProtKB-KW"/>
</dbReference>
<protein>
    <recommendedName>
        <fullName evidence="9">Beta-xylanase</fullName>
        <ecNumber evidence="9">3.2.1.8</ecNumber>
    </recommendedName>
</protein>
<evidence type="ECO:0000313" key="12">
    <source>
        <dbReference type="EMBL" id="SBT14412.1"/>
    </source>
</evidence>
<feature type="signal peptide" evidence="10">
    <location>
        <begin position="1"/>
        <end position="20"/>
    </location>
</feature>
<evidence type="ECO:0000256" key="5">
    <source>
        <dbReference type="ARBA" id="ARBA00022801"/>
    </source>
</evidence>
<comment type="catalytic activity">
    <reaction evidence="1 9">
        <text>Endohydrolysis of (1-&gt;4)-beta-D-xylosidic linkages in xylans.</text>
        <dbReference type="EC" id="3.2.1.8"/>
    </reaction>
</comment>
<dbReference type="Gene3D" id="3.20.20.80">
    <property type="entry name" value="Glycosidases"/>
    <property type="match status" value="1"/>
</dbReference>
<dbReference type="PROSITE" id="PS51257">
    <property type="entry name" value="PROKAR_LIPOPROTEIN"/>
    <property type="match status" value="1"/>
</dbReference>
<dbReference type="RefSeq" id="WP_065676993.1">
    <property type="nucleotide sequence ID" value="NZ_AP025464.1"/>
</dbReference>
<evidence type="ECO:0000256" key="7">
    <source>
        <dbReference type="ARBA" id="ARBA00023295"/>
    </source>
</evidence>
<dbReference type="Pfam" id="PF06452">
    <property type="entry name" value="CBM9_1"/>
    <property type="match status" value="1"/>
</dbReference>
<keyword evidence="5 9" id="KW-0378">Hydrolase</keyword>
<accession>A0A1C3JHC0</accession>
<dbReference type="InterPro" id="IPR010502">
    <property type="entry name" value="Carb-bd_dom_fam9"/>
</dbReference>
<dbReference type="Gene3D" id="2.60.40.1190">
    <property type="match status" value="1"/>
</dbReference>
<evidence type="ECO:0000259" key="11">
    <source>
        <dbReference type="PROSITE" id="PS51760"/>
    </source>
</evidence>
<dbReference type="Proteomes" id="UP000092819">
    <property type="component" value="Unassembled WGS sequence"/>
</dbReference>
<dbReference type="PRINTS" id="PR00134">
    <property type="entry name" value="GLHYDRLASE10"/>
</dbReference>
<dbReference type="SUPFAM" id="SSF51445">
    <property type="entry name" value="(Trans)glycosidases"/>
    <property type="match status" value="1"/>
</dbReference>
<keyword evidence="13" id="KW-1185">Reference proteome</keyword>
<proteinExistence type="inferred from homology"/>
<dbReference type="SUPFAM" id="SSF49344">
    <property type="entry name" value="CBD9-like"/>
    <property type="match status" value="2"/>
</dbReference>
<dbReference type="InterPro" id="IPR044846">
    <property type="entry name" value="GH10"/>
</dbReference>
<dbReference type="GO" id="GO:0030246">
    <property type="term" value="F:carbohydrate binding"/>
    <property type="evidence" value="ECO:0007669"/>
    <property type="project" value="InterPro"/>
</dbReference>
<organism evidence="12 13">
    <name type="scientific">Vibrio celticus</name>
    <dbReference type="NCBI Taxonomy" id="446372"/>
    <lineage>
        <taxon>Bacteria</taxon>
        <taxon>Pseudomonadati</taxon>
        <taxon>Pseudomonadota</taxon>
        <taxon>Gammaproteobacteria</taxon>
        <taxon>Vibrionales</taxon>
        <taxon>Vibrionaceae</taxon>
        <taxon>Vibrio</taxon>
    </lineage>
</organism>
<evidence type="ECO:0000256" key="6">
    <source>
        <dbReference type="ARBA" id="ARBA00023277"/>
    </source>
</evidence>
<dbReference type="EC" id="3.2.1.8" evidence="9"/>
<keyword evidence="6 9" id="KW-0119">Carbohydrate metabolism</keyword>
<keyword evidence="7 9" id="KW-0326">Glycosidase</keyword>
<name>A0A1C3JHC0_9VIBR</name>
<dbReference type="AlphaFoldDB" id="A0A1C3JHC0"/>
<evidence type="ECO:0000256" key="2">
    <source>
        <dbReference type="ARBA" id="ARBA00007495"/>
    </source>
</evidence>
<dbReference type="GO" id="GO:0031176">
    <property type="term" value="F:endo-1,4-beta-xylanase activity"/>
    <property type="evidence" value="ECO:0007669"/>
    <property type="project" value="UniProtKB-EC"/>
</dbReference>
<sequence>MKKTFLPALLPTLFAATLFGCSNNTNDSTSANESNSANTAAEATQSRSELPLKALADQINLAVGTAFETRHLDDPMFRDTVIREYSQITPENEMKFSYVQPQRGQFDFSKADELVEFALENNMTVKGHALVWHIQNPKWLEDTKWTKEELTQVLENHVKTVVGHYKGKVAYWDVVNEAFDDTGGFRDTLWYQTLGEDYIELAFRFAHEADPDAMLFYNDYSTEGMNAKSNAVYRHVEKLLKKGVPIHGIGTQLHLTGDNALSDASIARNIERISELGLDTHFTEIDVRIRDGKGNFALQDQANHYEKLMKLAAYYPEVDMFTMWGVTDKYSWVPSWFNGYGRALIFDENYQPKPAYYAIQGVLVDAVTGNFSYEPVTDMSNMQRYVQPFNAKALTSDRFNAEEVVFYPFGYNQLGGRNQTLSPRDVIDGKWAVGYHNNAIIGQVRREDSSTVTNNAQAHENDNVEVFVRIGEQFWQFRSVVGQDFAPLGFPGKATGKWNTDGTVFDFNISFSNYQDLVGETLGFNIALSDNDSKDSSGSRHAQLYPLTGTNIGWQGEEFGELFMNGQNAVLSTVPVSTPPAFKASKLTSKPSGADDAVWQQGYQYSFAFNQLNQRDMSVAKGDNFAGTWTVGYHQNWLYGVVNRVDDTTVTSMEQTYENDNVEVFLQRGDQGFTQFRTVVGQDFEDVGYKGEYIAQWNADGTQLFFAIELEAPMKSGEGVMWNIALSDNDGDEEGRKYQLYPVPGSNIAYLGEELTKLIAD</sequence>
<evidence type="ECO:0000256" key="8">
    <source>
        <dbReference type="ARBA" id="ARBA00023326"/>
    </source>
</evidence>
<feature type="domain" description="GH10" evidence="11">
    <location>
        <begin position="55"/>
        <end position="362"/>
    </location>
</feature>
<evidence type="ECO:0000313" key="13">
    <source>
        <dbReference type="Proteomes" id="UP000092819"/>
    </source>
</evidence>